<sequence length="515" mass="60491">MRNLILILGDQLDHTSAAFDDFDADNDVTWMAEVAEETNHVWCHKLRVALFLSAMRHFRDELRKKDRTVEYHELQKQPSKDRGRSFADILRKDVRRLKPDRLIVVQPGDLRVQTQLQNCADDLGIELEIRGDRHFYCSPDEFAEYADGRKSLLLEFFYRDLRKRHDILMADAKQPEGGQWNFDHDNRESFGRSGPGEISQPKSFRPDAVTKDVVDLVEHRFAEHPGNLNHFTLPVTRRQAKAFLKHFIESILPNFGKWEDAMWTGEAFLYHSRLSAPLNMKLLHPRECVDAAVQAYRTGKAPLNSVEGFVRQILGWREFIRGIYWLKMPEYVELNHFDHQRELPSFFWDGDTEMSCVKQSMQQVIDHGYSHHIHRLMVLGNFAQLWGVHPRLFHEWHMAMYVDAIDWVSLPNTLGMSQFGDGGVVGTKPYCSSGNYINKMSNFCKGCRFDYKKRVGEDACPFTTLYWEFMDRHYDLLKDNQRMKFPIKNLETMRKKPEEITAIRDRADDLRIEWS</sequence>
<dbReference type="PANTHER" id="PTHR38657:SF1">
    <property type="entry name" value="SLR1343 PROTEIN"/>
    <property type="match status" value="1"/>
</dbReference>
<dbReference type="Gene3D" id="1.25.40.80">
    <property type="match status" value="1"/>
</dbReference>
<proteinExistence type="predicted"/>
<evidence type="ECO:0000313" key="1">
    <source>
        <dbReference type="EMBL" id="ABX10727.1"/>
    </source>
</evidence>
<dbReference type="InterPro" id="IPR007357">
    <property type="entry name" value="PhrB-like"/>
</dbReference>
<accession>A9LH56</accession>
<organism evidence="1">
    <name type="scientific">uncultured planctomycete 13FN</name>
    <dbReference type="NCBI Taxonomy" id="455065"/>
    <lineage>
        <taxon>Bacteria</taxon>
        <taxon>Pseudomonadati</taxon>
        <taxon>Planctomycetota</taxon>
        <taxon>Planctomycetia</taxon>
        <taxon>Planctomycetales</taxon>
        <taxon>environmental samples</taxon>
    </lineage>
</organism>
<dbReference type="AlphaFoldDB" id="A9LH56"/>
<dbReference type="Gene3D" id="1.10.579.10">
    <property type="entry name" value="DNA Cyclobutane Dipyrimidine Photolyase, subunit A, domain 3"/>
    <property type="match status" value="1"/>
</dbReference>
<gene>
    <name evidence="1" type="ORF">13FN_18</name>
</gene>
<dbReference type="EMBL" id="EF591889">
    <property type="protein sequence ID" value="ABX10727.1"/>
    <property type="molecule type" value="Genomic_DNA"/>
</dbReference>
<reference evidence="1" key="1">
    <citation type="journal article" date="2007" name="ISME J.">
        <title>Fosmids of novel marine Planctomycetes from the Namibian and Oregon coast upwelling systems and their cross-comparison with planctomycete genomes.</title>
        <authorList>
            <person name="Woebken D."/>
            <person name="Teeling H."/>
            <person name="Wecker P."/>
            <person name="Dumitriu A."/>
            <person name="Kostadinov I."/>
            <person name="DeLong E.F."/>
            <person name="Amann R."/>
            <person name="Gloeckner F.O."/>
        </authorList>
    </citation>
    <scope>NUCLEOTIDE SEQUENCE</scope>
</reference>
<dbReference type="Gene3D" id="1.10.10.1710">
    <property type="entry name" value="Deoxyribodipyrimidine photolyase-related"/>
    <property type="match status" value="1"/>
</dbReference>
<dbReference type="PANTHER" id="PTHR38657">
    <property type="entry name" value="SLR1343 PROTEIN"/>
    <property type="match status" value="1"/>
</dbReference>
<dbReference type="Pfam" id="PF04244">
    <property type="entry name" value="DPRP"/>
    <property type="match status" value="1"/>
</dbReference>
<protein>
    <submittedName>
        <fullName evidence="1">Deoxyribodipyrimidine photolyase-related protein</fullName>
    </submittedName>
</protein>
<dbReference type="SUPFAM" id="SSF48173">
    <property type="entry name" value="Cryptochrome/photolyase FAD-binding domain"/>
    <property type="match status" value="1"/>
</dbReference>
<keyword evidence="1" id="KW-0456">Lyase</keyword>
<dbReference type="InterPro" id="IPR036134">
    <property type="entry name" value="Crypto/Photolyase_FAD-like_sf"/>
</dbReference>
<name>A9LH56_9BACT</name>
<dbReference type="GO" id="GO:0016829">
    <property type="term" value="F:lyase activity"/>
    <property type="evidence" value="ECO:0007669"/>
    <property type="project" value="UniProtKB-KW"/>
</dbReference>
<dbReference type="InterPro" id="IPR014729">
    <property type="entry name" value="Rossmann-like_a/b/a_fold"/>
</dbReference>
<dbReference type="Gene3D" id="3.40.50.620">
    <property type="entry name" value="HUPs"/>
    <property type="match status" value="1"/>
</dbReference>
<dbReference type="InterPro" id="IPR052551">
    <property type="entry name" value="UV-DNA_repair_photolyase"/>
</dbReference>